<dbReference type="InterPro" id="IPR010982">
    <property type="entry name" value="Lambda_DNA-bd_dom_sf"/>
</dbReference>
<dbReference type="InterPro" id="IPR011990">
    <property type="entry name" value="TPR-like_helical_dom_sf"/>
</dbReference>
<comment type="caution">
    <text evidence="3">The sequence shown here is derived from an EMBL/GenBank/DDBJ whole genome shotgun (WGS) entry which is preliminary data.</text>
</comment>
<dbReference type="InterPro" id="IPR019734">
    <property type="entry name" value="TPR_rpt"/>
</dbReference>
<dbReference type="SUPFAM" id="SSF47413">
    <property type="entry name" value="lambda repressor-like DNA-binding domains"/>
    <property type="match status" value="1"/>
</dbReference>
<dbReference type="Gene3D" id="1.10.260.40">
    <property type="entry name" value="lambda repressor-like DNA-binding domains"/>
    <property type="match status" value="1"/>
</dbReference>
<keyword evidence="3" id="KW-0238">DNA-binding</keyword>
<dbReference type="PANTHER" id="PTHR37038:SF14">
    <property type="entry name" value="TRANSCRIPTIONAL ACTIVATOR"/>
    <property type="match status" value="1"/>
</dbReference>
<reference evidence="3 4" key="1">
    <citation type="submission" date="2018-05" db="EMBL/GenBank/DDBJ databases">
        <title>Genomic Encyclopedia of Type Strains, Phase IV (KMG-IV): sequencing the most valuable type-strain genomes for metagenomic binning, comparative biology and taxonomic classification.</title>
        <authorList>
            <person name="Goeker M."/>
        </authorList>
    </citation>
    <scope>NUCLEOTIDE SEQUENCE [LARGE SCALE GENOMIC DNA]</scope>
    <source>
        <strain evidence="3 4">DSM 18773</strain>
    </source>
</reference>
<sequence>MTNQSFTIGQRLKRYRTQRGMSQVELADGICSHQTVSLVEKDKHTPSAEILRKLAEKLEIPFYEIMQDRESELEAKLQLEILKIYTEQKEYSRALDLVEELEARPDLTENHRTQLSLLRAECWMRTDRPNEAVRLLTQLKNKLEADRSMDDAFMAEFYNKLGNSHNLSSNMIYAHMHYLRALELCEKIPESRLLIAEISFNLGVVCGVLGFYTDAKSYLDDALKVFNELSDMKRLASTYFSLGVLQKKLNQFDEAESYMQQALALYRCHNVVELAFVVRQQFAASIMAEKDPAGAITELLDCVVEFDKNGDDKLVIHTYARIASIYIAEKQMDKADRFIKLGHERIACTKFQHDPRYVYLYQVHAKYCLHTQDFERAVEYSLLAAEYFEGLGLQRDSADCLQICVEAYRKKGRNEEAFFTLEKVAETLRRAQETTYIVNGGVFQ</sequence>
<dbReference type="SMART" id="SM00530">
    <property type="entry name" value="HTH_XRE"/>
    <property type="match status" value="1"/>
</dbReference>
<dbReference type="GO" id="GO:0003677">
    <property type="term" value="F:DNA binding"/>
    <property type="evidence" value="ECO:0007669"/>
    <property type="project" value="UniProtKB-KW"/>
</dbReference>
<accession>A0A316DAP2</accession>
<organism evidence="3 4">
    <name type="scientific">Tumebacillus permanentifrigoris</name>
    <dbReference type="NCBI Taxonomy" id="378543"/>
    <lineage>
        <taxon>Bacteria</taxon>
        <taxon>Bacillati</taxon>
        <taxon>Bacillota</taxon>
        <taxon>Bacilli</taxon>
        <taxon>Bacillales</taxon>
        <taxon>Alicyclobacillaceae</taxon>
        <taxon>Tumebacillus</taxon>
    </lineage>
</organism>
<keyword evidence="4" id="KW-1185">Reference proteome</keyword>
<dbReference type="CDD" id="cd00093">
    <property type="entry name" value="HTH_XRE"/>
    <property type="match status" value="1"/>
</dbReference>
<dbReference type="PANTHER" id="PTHR37038">
    <property type="entry name" value="TRANSCRIPTIONAL REGULATOR-RELATED"/>
    <property type="match status" value="1"/>
</dbReference>
<dbReference type="Pfam" id="PF13424">
    <property type="entry name" value="TPR_12"/>
    <property type="match status" value="1"/>
</dbReference>
<dbReference type="EMBL" id="QGGL01000005">
    <property type="protein sequence ID" value="PWK14398.1"/>
    <property type="molecule type" value="Genomic_DNA"/>
</dbReference>
<proteinExistence type="predicted"/>
<dbReference type="InterPro" id="IPR001387">
    <property type="entry name" value="Cro/C1-type_HTH"/>
</dbReference>
<name>A0A316DAP2_9BACL</name>
<feature type="domain" description="HTH cro/C1-type" evidence="2">
    <location>
        <begin position="12"/>
        <end position="65"/>
    </location>
</feature>
<dbReference type="SUPFAM" id="SSF48452">
    <property type="entry name" value="TPR-like"/>
    <property type="match status" value="2"/>
</dbReference>
<gene>
    <name evidence="3" type="ORF">C7459_105155</name>
</gene>
<dbReference type="Proteomes" id="UP000245634">
    <property type="component" value="Unassembled WGS sequence"/>
</dbReference>
<dbReference type="PROSITE" id="PS50943">
    <property type="entry name" value="HTH_CROC1"/>
    <property type="match status" value="1"/>
</dbReference>
<evidence type="ECO:0000256" key="1">
    <source>
        <dbReference type="PROSITE-ProRule" id="PRU00339"/>
    </source>
</evidence>
<dbReference type="AlphaFoldDB" id="A0A316DAP2"/>
<protein>
    <submittedName>
        <fullName evidence="3">DNA-binding XRE family transcriptional regulator</fullName>
    </submittedName>
</protein>
<dbReference type="InterPro" id="IPR053163">
    <property type="entry name" value="HTH-type_regulator_Rgg"/>
</dbReference>
<dbReference type="Gene3D" id="1.25.40.10">
    <property type="entry name" value="Tetratricopeptide repeat domain"/>
    <property type="match status" value="2"/>
</dbReference>
<dbReference type="PROSITE" id="PS50005">
    <property type="entry name" value="TPR"/>
    <property type="match status" value="1"/>
</dbReference>
<keyword evidence="1" id="KW-0802">TPR repeat</keyword>
<dbReference type="RefSeq" id="WP_170119333.1">
    <property type="nucleotide sequence ID" value="NZ_QGGL01000005.1"/>
</dbReference>
<evidence type="ECO:0000313" key="4">
    <source>
        <dbReference type="Proteomes" id="UP000245634"/>
    </source>
</evidence>
<dbReference type="SMART" id="SM00028">
    <property type="entry name" value="TPR"/>
    <property type="match status" value="3"/>
</dbReference>
<evidence type="ECO:0000259" key="2">
    <source>
        <dbReference type="PROSITE" id="PS50943"/>
    </source>
</evidence>
<feature type="repeat" description="TPR" evidence="1">
    <location>
        <begin position="236"/>
        <end position="269"/>
    </location>
</feature>
<dbReference type="Pfam" id="PF01381">
    <property type="entry name" value="HTH_3"/>
    <property type="match status" value="1"/>
</dbReference>
<evidence type="ECO:0000313" key="3">
    <source>
        <dbReference type="EMBL" id="PWK14398.1"/>
    </source>
</evidence>